<reference evidence="1" key="2">
    <citation type="submission" date="2004-02" db="EMBL/GenBank/DDBJ databases">
        <authorList>
            <consortium name="Genoscope"/>
            <consortium name="Whitehead Institute Centre for Genome Research"/>
        </authorList>
    </citation>
    <scope>NUCLEOTIDE SEQUENCE</scope>
</reference>
<dbReference type="AlphaFoldDB" id="Q4RDZ4"/>
<comment type="caution">
    <text evidence="1">The sequence shown here is derived from an EMBL/GenBank/DDBJ whole genome shotgun (WGS) entry which is preliminary data.</text>
</comment>
<feature type="non-terminal residue" evidence="1">
    <location>
        <position position="1"/>
    </location>
</feature>
<protein>
    <submittedName>
        <fullName evidence="1">(spotted green pufferfish) hypothetical protein</fullName>
    </submittedName>
</protein>
<sequence>AFFASPGGSLSLHMFVQRVLTVLVEPTAASSSLYSARLGTCVHLGLTDKYRAHREPTRIYLDRCRK</sequence>
<organism evidence="1">
    <name type="scientific">Tetraodon nigroviridis</name>
    <name type="common">Spotted green pufferfish</name>
    <name type="synonym">Chelonodon nigroviridis</name>
    <dbReference type="NCBI Taxonomy" id="99883"/>
    <lineage>
        <taxon>Eukaryota</taxon>
        <taxon>Metazoa</taxon>
        <taxon>Chordata</taxon>
        <taxon>Craniata</taxon>
        <taxon>Vertebrata</taxon>
        <taxon>Euteleostomi</taxon>
        <taxon>Actinopterygii</taxon>
        <taxon>Neopterygii</taxon>
        <taxon>Teleostei</taxon>
        <taxon>Neoteleostei</taxon>
        <taxon>Acanthomorphata</taxon>
        <taxon>Eupercaria</taxon>
        <taxon>Tetraodontiformes</taxon>
        <taxon>Tetradontoidea</taxon>
        <taxon>Tetraodontidae</taxon>
        <taxon>Tetraodon</taxon>
    </lineage>
</organism>
<accession>Q4RDZ4</accession>
<proteinExistence type="predicted"/>
<name>Q4RDZ4_TETNG</name>
<evidence type="ECO:0000313" key="1">
    <source>
        <dbReference type="EMBL" id="CAG13388.1"/>
    </source>
</evidence>
<gene>
    <name evidence="1" type="ORF">GSTENG00037373001</name>
</gene>
<dbReference type="KEGG" id="tng:GSTEN00037373G001"/>
<reference evidence="1" key="1">
    <citation type="journal article" date="2004" name="Nature">
        <title>Genome duplication in the teleost fish Tetraodon nigroviridis reveals the early vertebrate proto-karyotype.</title>
        <authorList>
            <person name="Jaillon O."/>
            <person name="Aury J.-M."/>
            <person name="Brunet F."/>
            <person name="Petit J.-L."/>
            <person name="Stange-Thomann N."/>
            <person name="Mauceli E."/>
            <person name="Bouneau L."/>
            <person name="Fischer C."/>
            <person name="Ozouf-Costaz C."/>
            <person name="Bernot A."/>
            <person name="Nicaud S."/>
            <person name="Jaffe D."/>
            <person name="Fisher S."/>
            <person name="Lutfalla G."/>
            <person name="Dossat C."/>
            <person name="Segurens B."/>
            <person name="Dasilva C."/>
            <person name="Salanoubat M."/>
            <person name="Levy M."/>
            <person name="Boudet N."/>
            <person name="Castellano S."/>
            <person name="Anthouard V."/>
            <person name="Jubin C."/>
            <person name="Castelli V."/>
            <person name="Katinka M."/>
            <person name="Vacherie B."/>
            <person name="Biemont C."/>
            <person name="Skalli Z."/>
            <person name="Cattolico L."/>
            <person name="Poulain J."/>
            <person name="De Berardinis V."/>
            <person name="Cruaud C."/>
            <person name="Duprat S."/>
            <person name="Brottier P."/>
            <person name="Coutanceau J.-P."/>
            <person name="Gouzy J."/>
            <person name="Parra G."/>
            <person name="Lardier G."/>
            <person name="Chapple C."/>
            <person name="McKernan K.J."/>
            <person name="McEwan P."/>
            <person name="Bosak S."/>
            <person name="Kellis M."/>
            <person name="Volff J.-N."/>
            <person name="Guigo R."/>
            <person name="Zody M.C."/>
            <person name="Mesirov J."/>
            <person name="Lindblad-Toh K."/>
            <person name="Birren B."/>
            <person name="Nusbaum C."/>
            <person name="Kahn D."/>
            <person name="Robinson-Rechavi M."/>
            <person name="Laudet V."/>
            <person name="Schachter V."/>
            <person name="Quetier F."/>
            <person name="Saurin W."/>
            <person name="Scarpelli C."/>
            <person name="Wincker P."/>
            <person name="Lander E.S."/>
            <person name="Weissenbach J."/>
            <person name="Roest Crollius H."/>
        </authorList>
    </citation>
    <scope>NUCLEOTIDE SEQUENCE [LARGE SCALE GENOMIC DNA]</scope>
</reference>
<dbReference type="EMBL" id="CAAE01015273">
    <property type="protein sequence ID" value="CAG13388.1"/>
    <property type="molecule type" value="Genomic_DNA"/>
</dbReference>